<dbReference type="Pfam" id="PF04862">
    <property type="entry name" value="DUF642"/>
    <property type="match status" value="10"/>
</dbReference>
<dbReference type="InterPro" id="IPR006946">
    <property type="entry name" value="DGR2-like_dom"/>
</dbReference>
<evidence type="ECO:0000259" key="8">
    <source>
        <dbReference type="Pfam" id="PF04862"/>
    </source>
</evidence>
<dbReference type="SUPFAM" id="SSF49785">
    <property type="entry name" value="Galactose-binding domain-like"/>
    <property type="match status" value="3"/>
</dbReference>
<feature type="domain" description="DUF642" evidence="8">
    <location>
        <begin position="195"/>
        <end position="361"/>
    </location>
</feature>
<comment type="subcellular location">
    <subcellularLocation>
        <location evidence="1">Secreted</location>
        <location evidence="1">Cell wall</location>
    </subcellularLocation>
</comment>
<evidence type="ECO:0000313" key="9">
    <source>
        <dbReference type="EMBL" id="WVZ86245.1"/>
    </source>
</evidence>
<evidence type="ECO:0000256" key="2">
    <source>
        <dbReference type="ARBA" id="ARBA00022512"/>
    </source>
</evidence>
<evidence type="ECO:0000256" key="1">
    <source>
        <dbReference type="ARBA" id="ARBA00004191"/>
    </source>
</evidence>
<feature type="domain" description="DUF642" evidence="8">
    <location>
        <begin position="891"/>
        <end position="1056"/>
    </location>
</feature>
<evidence type="ECO:0000256" key="6">
    <source>
        <dbReference type="SAM" id="MobiDB-lite"/>
    </source>
</evidence>
<feature type="domain" description="DUF642" evidence="8">
    <location>
        <begin position="723"/>
        <end position="880"/>
    </location>
</feature>
<dbReference type="InterPro" id="IPR052437">
    <property type="entry name" value="Pectin_Meth_Modulator"/>
</dbReference>
<dbReference type="Gene3D" id="2.60.120.260">
    <property type="entry name" value="Galactose-binding domain-like"/>
    <property type="match status" value="6"/>
</dbReference>
<feature type="domain" description="DUF642" evidence="8">
    <location>
        <begin position="1515"/>
        <end position="1665"/>
    </location>
</feature>
<feature type="region of interest" description="Disordered" evidence="6">
    <location>
        <begin position="1114"/>
        <end position="1137"/>
    </location>
</feature>
<protein>
    <recommendedName>
        <fullName evidence="8">DUF642 domain-containing protein</fullName>
    </recommendedName>
</protein>
<dbReference type="InterPro" id="IPR008979">
    <property type="entry name" value="Galactose-bd-like_sf"/>
</dbReference>
<dbReference type="Proteomes" id="UP001341281">
    <property type="component" value="Chromosome 07"/>
</dbReference>
<dbReference type="PANTHER" id="PTHR31265">
    <property type="entry name" value="OS02G0527500 PROTEIN-RELATED"/>
    <property type="match status" value="1"/>
</dbReference>
<keyword evidence="3" id="KW-0964">Secreted</keyword>
<keyword evidence="10" id="KW-1185">Reference proteome</keyword>
<keyword evidence="5" id="KW-0325">Glycoprotein</keyword>
<proteinExistence type="predicted"/>
<evidence type="ECO:0000313" key="10">
    <source>
        <dbReference type="Proteomes" id="UP001341281"/>
    </source>
</evidence>
<feature type="signal peptide" evidence="7">
    <location>
        <begin position="1"/>
        <end position="23"/>
    </location>
</feature>
<gene>
    <name evidence="9" type="ORF">U9M48_033058</name>
</gene>
<feature type="domain" description="DUF642" evidence="8">
    <location>
        <begin position="1336"/>
        <end position="1501"/>
    </location>
</feature>
<organism evidence="9 10">
    <name type="scientific">Paspalum notatum var. saurae</name>
    <dbReference type="NCBI Taxonomy" id="547442"/>
    <lineage>
        <taxon>Eukaryota</taxon>
        <taxon>Viridiplantae</taxon>
        <taxon>Streptophyta</taxon>
        <taxon>Embryophyta</taxon>
        <taxon>Tracheophyta</taxon>
        <taxon>Spermatophyta</taxon>
        <taxon>Magnoliopsida</taxon>
        <taxon>Liliopsida</taxon>
        <taxon>Poales</taxon>
        <taxon>Poaceae</taxon>
        <taxon>PACMAD clade</taxon>
        <taxon>Panicoideae</taxon>
        <taxon>Andropogonodae</taxon>
        <taxon>Paspaleae</taxon>
        <taxon>Paspalinae</taxon>
        <taxon>Paspalum</taxon>
    </lineage>
</organism>
<name>A0AAQ3X6A8_PASNO</name>
<dbReference type="EMBL" id="CP144751">
    <property type="protein sequence ID" value="WVZ86245.1"/>
    <property type="molecule type" value="Genomic_DNA"/>
</dbReference>
<sequence length="1855" mass="199581">MAPNARRAALLLVVCMAAGAASAIQDGMLPNGNFEEAPPKSQLNGTRVTGRNAIPRWEISGYVEYIRSGQKQGDMLLPVPEGAAAVRLGNDASIQQRLALTRGAHYSITFSAARTCAQAEQLNVTVAPESDILPIQTVYTSSGWDSYAWAFEATASSVSLIIHNPGATEDAACGPMIDLFAIKALQPPAQSSKNNLLKNGDFEEGPYFFRSTQCGVLVPPMDEDDFSPLSPWMVMSSTKSVKYVDAAHHAVPHGARAVELMSGMETALVQNVSTVPGLPYRLQFSVGDAGNGCAGSMTVQAYAGRGSVKVPYQSKGKGGYKRGVLDFTAIADQTRVVFVSMAYNTKPDGTLCGPVVDDVSLVCTRNHPARRLLLSQLNGTRVMGRYAIPHWEVSGFVEYIGPGQTQGDMILPVPEGAYAVRLGNEAFIQQRLAVARGARYSLSFSAARTCAQAEALNVTVAPESDVLPIQTVYTSNGWDSYSWAFLAPDSAVMLIVHNPGVIDDPACGPLLDSFAIKTLRPPPRTKNNMLRNGDFEEGPYIFPGTPWGVMVPPLDEDDYSPLSPWMVLSPTKSVKYLDAAHYAVPQGARAVELVSGMETALVQDARTVPGRYYRLQFSAGDAGDGCAGSLPVHAYAARGSVTVPYESQGKGGYKRGVLDFAATANRTRVVFVSMAYTMKNDGTLCGPVVDDVSLVALHNHAARRLHRVSTTTKLTCPSRVATGLLQNGNFEQGPDKSQMNGTRVIGQNSIAFWETSGFVEYIESGQQQNGMVLSVPEGARAVRLGNDAVIRQHLTGLTRRAFYSVTFSASRTCAQAEQLNVSVPPESGLLPIQTVYTSSGWDSYSYAFRARHTTAWLSFHNNGVDEDPACGPIIDSVGIKALQPPTRVKGNLLKNGDFEEGPYMFPDSPWGVLVPPMDEDDVSPLPGWMIMSDTKAVKYIDAAHFAVPHGSHAVELVAGTEAALVQEARTSPGRSYKLSFSVGDAAHGCVNTLVVEAYAARSRLPVSFESQGTGGSVRNELVFTAVDNATRVVFQSMNHYMKPDGTLCGPVVDDISLVSLPKHRARRLLMYSPPGSGTFYQLDSAVGRLVDLWCALKEESGETRARAPSFAISSRAAQLASPKKDRRETARRDPGMAGGVRSRCPVLVVLLLLVGVAARAASGVVSDGLLPNGNFELGPANSALNGTRVMDPNSIPNWEISGFVEYIGSGQKQGDMILPVPEGARAVRLGNDAAIRQRLSVVRKASYSITFCAARTCAQAERLNVSVAPESGVLPIQTVYTSTGWDSYSYAFKARHSAVWLTIHNTGVEEDPACGPLIDSVAIKTLVPPRLTKGNMLRNGDFEEGPVIFPDTAWGVLVPPMDEDDMSPLPGWTIMSDTKVVKYVDAAHHAVPHGARAVELVAGREAALVQEARTVPGRRYRLSFSVGDAANGCEASMAVEAYAARATAKVAYESRGTGGSKRAVLEFAAVADHTRVVFQSYNHHVRADGTLCGPVVDDVALVSLPGHAARRLLFHFEQGPDKSELNGTRVLGRYSIPHWEISGFVEYIESGQQQDDMILPVPEGERAVRLGNDATIRQQLAVTRHAYYSITFGAARTCAQAEELNVSVTPESGVLPIQTVYTSSGWDSYSWAFKAKHSTVWLSIHNPGHEEDPACGPIIDGVAIKTLRSPHHVNDNMLRNGDFEDGPYIFPNTPWGVLVPPITEDEHSPLPGWTIMSDTKVVKYVDAAHHAVPRGAGAVELVAGRECALVQEVPTVPRRSYKLSFSVGDAGNGCDGHLAVDAYAARAKVNVPYESQGKGGYRRAELEFVADADATRVVFQSANHHMKPDATLCGPVVDDVSLVAVHEHAARRLRM</sequence>
<reference evidence="9 10" key="1">
    <citation type="submission" date="2024-02" db="EMBL/GenBank/DDBJ databases">
        <title>High-quality chromosome-scale genome assembly of Pensacola bahiagrass (Paspalum notatum Flugge var. saurae).</title>
        <authorList>
            <person name="Vega J.M."/>
            <person name="Podio M."/>
            <person name="Orjuela J."/>
            <person name="Siena L.A."/>
            <person name="Pessino S.C."/>
            <person name="Combes M.C."/>
            <person name="Mariac C."/>
            <person name="Albertini E."/>
            <person name="Pupilli F."/>
            <person name="Ortiz J.P.A."/>
            <person name="Leblanc O."/>
        </authorList>
    </citation>
    <scope>NUCLEOTIDE SEQUENCE [LARGE SCALE GENOMIC DNA]</scope>
    <source>
        <strain evidence="9">R1</strain>
        <tissue evidence="9">Leaf</tissue>
    </source>
</reference>
<feature type="domain" description="DUF642" evidence="8">
    <location>
        <begin position="27"/>
        <end position="183"/>
    </location>
</feature>
<keyword evidence="4 7" id="KW-0732">Signal</keyword>
<feature type="domain" description="DUF642" evidence="8">
    <location>
        <begin position="375"/>
        <end position="517"/>
    </location>
</feature>
<evidence type="ECO:0000256" key="4">
    <source>
        <dbReference type="ARBA" id="ARBA00022729"/>
    </source>
</evidence>
<feature type="compositionally biased region" description="Basic and acidic residues" evidence="6">
    <location>
        <begin position="1122"/>
        <end position="1134"/>
    </location>
</feature>
<keyword evidence="2" id="KW-0134">Cell wall</keyword>
<feature type="chain" id="PRO_5042886027" description="DUF642 domain-containing protein" evidence="7">
    <location>
        <begin position="24"/>
        <end position="1855"/>
    </location>
</feature>
<feature type="domain" description="DUF642" evidence="8">
    <location>
        <begin position="1168"/>
        <end position="1324"/>
    </location>
</feature>
<evidence type="ECO:0000256" key="7">
    <source>
        <dbReference type="SAM" id="SignalP"/>
    </source>
</evidence>
<dbReference type="PANTHER" id="PTHR31265:SF55">
    <property type="entry name" value="DUF642 DOMAIN-CONTAINING PROTEIN"/>
    <property type="match status" value="1"/>
</dbReference>
<evidence type="ECO:0000256" key="3">
    <source>
        <dbReference type="ARBA" id="ARBA00022525"/>
    </source>
</evidence>
<feature type="domain" description="DUF642" evidence="8">
    <location>
        <begin position="529"/>
        <end position="694"/>
    </location>
</feature>
<evidence type="ECO:0000256" key="5">
    <source>
        <dbReference type="ARBA" id="ARBA00023180"/>
    </source>
</evidence>
<accession>A0AAQ3X6A8</accession>
<feature type="domain" description="DUF642" evidence="8">
    <location>
        <begin position="1677"/>
        <end position="1842"/>
    </location>
</feature>